<dbReference type="Proteomes" id="UP001328107">
    <property type="component" value="Unassembled WGS sequence"/>
</dbReference>
<dbReference type="EMBL" id="BTRK01000002">
    <property type="protein sequence ID" value="GMR35081.1"/>
    <property type="molecule type" value="Genomic_DNA"/>
</dbReference>
<proteinExistence type="predicted"/>
<evidence type="ECO:0000313" key="2">
    <source>
        <dbReference type="Proteomes" id="UP001328107"/>
    </source>
</evidence>
<feature type="non-terminal residue" evidence="1">
    <location>
        <position position="1"/>
    </location>
</feature>
<name>A0AAN4Z9T7_9BILA</name>
<organism evidence="1 2">
    <name type="scientific">Pristionchus mayeri</name>
    <dbReference type="NCBI Taxonomy" id="1317129"/>
    <lineage>
        <taxon>Eukaryota</taxon>
        <taxon>Metazoa</taxon>
        <taxon>Ecdysozoa</taxon>
        <taxon>Nematoda</taxon>
        <taxon>Chromadorea</taxon>
        <taxon>Rhabditida</taxon>
        <taxon>Rhabditina</taxon>
        <taxon>Diplogasteromorpha</taxon>
        <taxon>Diplogasteroidea</taxon>
        <taxon>Neodiplogasteridae</taxon>
        <taxon>Pristionchus</taxon>
    </lineage>
</organism>
<accession>A0AAN4Z9T7</accession>
<gene>
    <name evidence="1" type="ORF">PMAYCL1PPCAC_05276</name>
</gene>
<keyword evidence="2" id="KW-1185">Reference proteome</keyword>
<reference evidence="2" key="1">
    <citation type="submission" date="2022-10" db="EMBL/GenBank/DDBJ databases">
        <title>Genome assembly of Pristionchus species.</title>
        <authorList>
            <person name="Yoshida K."/>
            <person name="Sommer R.J."/>
        </authorList>
    </citation>
    <scope>NUCLEOTIDE SEQUENCE [LARGE SCALE GENOMIC DNA]</scope>
    <source>
        <strain evidence="2">RS5460</strain>
    </source>
</reference>
<dbReference type="AlphaFoldDB" id="A0AAN4Z9T7"/>
<evidence type="ECO:0000313" key="1">
    <source>
        <dbReference type="EMBL" id="GMR35081.1"/>
    </source>
</evidence>
<feature type="non-terminal residue" evidence="1">
    <location>
        <position position="130"/>
    </location>
</feature>
<sequence>VDVCGLGALKHTITYLDGCGCGEVCAYNASARGYCELRRYKGCDSNMMVETDCTLTCPYSRAGVTFRNSTSMYFESSSLTCKNGQITTKEGKSVINLRTMRPTCGFKAQCNICPLTYEKTCPQGYSCDVS</sequence>
<protein>
    <submittedName>
        <fullName evidence="1">Uncharacterized protein</fullName>
    </submittedName>
</protein>
<comment type="caution">
    <text evidence="1">The sequence shown here is derived from an EMBL/GenBank/DDBJ whole genome shotgun (WGS) entry which is preliminary data.</text>
</comment>